<keyword evidence="3 8" id="KW-0863">Zinc-finger</keyword>
<dbReference type="GO" id="GO:0006357">
    <property type="term" value="P:regulation of transcription by RNA polymerase II"/>
    <property type="evidence" value="ECO:0007669"/>
    <property type="project" value="TreeGrafter"/>
</dbReference>
<gene>
    <name evidence="10" type="ORF">LCER1_G004149</name>
</gene>
<evidence type="ECO:0000256" key="1">
    <source>
        <dbReference type="ARBA" id="ARBA00004123"/>
    </source>
</evidence>
<keyword evidence="7" id="KW-0539">Nucleus</keyword>
<dbReference type="GO" id="GO:0008270">
    <property type="term" value="F:zinc ion binding"/>
    <property type="evidence" value="ECO:0007669"/>
    <property type="project" value="UniProtKB-KW"/>
</dbReference>
<dbReference type="InterPro" id="IPR013087">
    <property type="entry name" value="Znf_C2H2_type"/>
</dbReference>
<evidence type="ECO:0000256" key="2">
    <source>
        <dbReference type="ARBA" id="ARBA00022723"/>
    </source>
</evidence>
<evidence type="ECO:0000256" key="3">
    <source>
        <dbReference type="ARBA" id="ARBA00022771"/>
    </source>
</evidence>
<dbReference type="InterPro" id="IPR051061">
    <property type="entry name" value="Zinc_finger_trans_reg"/>
</dbReference>
<keyword evidence="6" id="KW-0804">Transcription</keyword>
<evidence type="ECO:0000256" key="4">
    <source>
        <dbReference type="ARBA" id="ARBA00022833"/>
    </source>
</evidence>
<protein>
    <recommendedName>
        <fullName evidence="9">C2H2-type domain-containing protein</fullName>
    </recommendedName>
</protein>
<evidence type="ECO:0000256" key="7">
    <source>
        <dbReference type="ARBA" id="ARBA00023242"/>
    </source>
</evidence>
<sequence length="189" mass="22102">MTKLHTETRWSKSFPTVVSSPLSAYTCTFEKEAVSCNKRFLRPCDLKRHQKNHIRAVKCDQCKKAFAFQKDLDRHKNTVHHLTIKYFCIHGWCRDSIKPSLDDCILWGFRRKDHWQKHMRDEHSTNRGAVRAIQKDGIPMAVLKNEAWVAVLPRSIQANIQLPSSRTLDTEVATHEWSFVQFSNKESKP</sequence>
<name>A0A7D8YUC5_9HELO</name>
<comment type="caution">
    <text evidence="10">The sequence shown here is derived from an EMBL/GenBank/DDBJ whole genome shotgun (WGS) entry which is preliminary data.</text>
</comment>
<dbReference type="EMBL" id="QGMG01000321">
    <property type="protein sequence ID" value="TVY54623.1"/>
    <property type="molecule type" value="Genomic_DNA"/>
</dbReference>
<dbReference type="PANTHER" id="PTHR46179:SF13">
    <property type="entry name" value="C2H2-TYPE DOMAIN-CONTAINING PROTEIN"/>
    <property type="match status" value="1"/>
</dbReference>
<dbReference type="GO" id="GO:0005634">
    <property type="term" value="C:nucleus"/>
    <property type="evidence" value="ECO:0007669"/>
    <property type="project" value="UniProtKB-SubCell"/>
</dbReference>
<evidence type="ECO:0000256" key="8">
    <source>
        <dbReference type="PROSITE-ProRule" id="PRU00042"/>
    </source>
</evidence>
<evidence type="ECO:0000313" key="10">
    <source>
        <dbReference type="EMBL" id="TVY54623.1"/>
    </source>
</evidence>
<evidence type="ECO:0000259" key="9">
    <source>
        <dbReference type="PROSITE" id="PS50157"/>
    </source>
</evidence>
<proteinExistence type="predicted"/>
<dbReference type="Proteomes" id="UP000481288">
    <property type="component" value="Unassembled WGS sequence"/>
</dbReference>
<organism evidence="10 11">
    <name type="scientific">Lachnellula cervina</name>
    <dbReference type="NCBI Taxonomy" id="1316786"/>
    <lineage>
        <taxon>Eukaryota</taxon>
        <taxon>Fungi</taxon>
        <taxon>Dikarya</taxon>
        <taxon>Ascomycota</taxon>
        <taxon>Pezizomycotina</taxon>
        <taxon>Leotiomycetes</taxon>
        <taxon>Helotiales</taxon>
        <taxon>Lachnaceae</taxon>
        <taxon>Lachnellula</taxon>
    </lineage>
</organism>
<comment type="subcellular location">
    <subcellularLocation>
        <location evidence="1">Nucleus</location>
    </subcellularLocation>
</comment>
<dbReference type="InterPro" id="IPR036236">
    <property type="entry name" value="Znf_C2H2_sf"/>
</dbReference>
<evidence type="ECO:0000256" key="5">
    <source>
        <dbReference type="ARBA" id="ARBA00023015"/>
    </source>
</evidence>
<keyword evidence="4" id="KW-0862">Zinc</keyword>
<reference evidence="10 11" key="1">
    <citation type="submission" date="2018-05" db="EMBL/GenBank/DDBJ databases">
        <title>Whole genome sequencing for identification of molecular markers to develop diagnostic detection tools for the regulated plant pathogen Lachnellula willkommii.</title>
        <authorList>
            <person name="Giroux E."/>
            <person name="Bilodeau G."/>
        </authorList>
    </citation>
    <scope>NUCLEOTIDE SEQUENCE [LARGE SCALE GENOMIC DNA]</scope>
    <source>
        <strain evidence="10 11">CBS 625.97</strain>
    </source>
</reference>
<dbReference type="OrthoDB" id="8922241at2759"/>
<dbReference type="Pfam" id="PF00096">
    <property type="entry name" value="zf-C2H2"/>
    <property type="match status" value="1"/>
</dbReference>
<dbReference type="PANTHER" id="PTHR46179">
    <property type="entry name" value="ZINC FINGER PROTEIN"/>
    <property type="match status" value="1"/>
</dbReference>
<feature type="domain" description="C2H2-type" evidence="9">
    <location>
        <begin position="25"/>
        <end position="53"/>
    </location>
</feature>
<accession>A0A7D8YUC5</accession>
<dbReference type="PROSITE" id="PS50157">
    <property type="entry name" value="ZINC_FINGER_C2H2_2"/>
    <property type="match status" value="2"/>
</dbReference>
<feature type="domain" description="C2H2-type" evidence="9">
    <location>
        <begin position="57"/>
        <end position="80"/>
    </location>
</feature>
<evidence type="ECO:0000256" key="6">
    <source>
        <dbReference type="ARBA" id="ARBA00023163"/>
    </source>
</evidence>
<dbReference type="SMART" id="SM00355">
    <property type="entry name" value="ZnF_C2H2"/>
    <property type="match status" value="3"/>
</dbReference>
<dbReference type="Gene3D" id="3.30.160.60">
    <property type="entry name" value="Classic Zinc Finger"/>
    <property type="match status" value="2"/>
</dbReference>
<keyword evidence="11" id="KW-1185">Reference proteome</keyword>
<evidence type="ECO:0000313" key="11">
    <source>
        <dbReference type="Proteomes" id="UP000481288"/>
    </source>
</evidence>
<keyword evidence="5" id="KW-0805">Transcription regulation</keyword>
<dbReference type="SUPFAM" id="SSF57667">
    <property type="entry name" value="beta-beta-alpha zinc fingers"/>
    <property type="match status" value="1"/>
</dbReference>
<dbReference type="AlphaFoldDB" id="A0A7D8YUC5"/>
<keyword evidence="2" id="KW-0479">Metal-binding</keyword>